<evidence type="ECO:0000259" key="2">
    <source>
        <dbReference type="Pfam" id="PF12697"/>
    </source>
</evidence>
<keyword evidence="4" id="KW-1185">Reference proteome</keyword>
<organism evidence="3 4">
    <name type="scientific">Penicillium argentinense</name>
    <dbReference type="NCBI Taxonomy" id="1131581"/>
    <lineage>
        <taxon>Eukaryota</taxon>
        <taxon>Fungi</taxon>
        <taxon>Dikarya</taxon>
        <taxon>Ascomycota</taxon>
        <taxon>Pezizomycotina</taxon>
        <taxon>Eurotiomycetes</taxon>
        <taxon>Eurotiomycetidae</taxon>
        <taxon>Eurotiales</taxon>
        <taxon>Aspergillaceae</taxon>
        <taxon>Penicillium</taxon>
    </lineage>
</organism>
<dbReference type="EMBL" id="JAPQKI010000003">
    <property type="protein sequence ID" value="KAJ5109723.1"/>
    <property type="molecule type" value="Genomic_DNA"/>
</dbReference>
<dbReference type="Pfam" id="PF12697">
    <property type="entry name" value="Abhydrolase_6"/>
    <property type="match status" value="1"/>
</dbReference>
<dbReference type="GO" id="GO:0017000">
    <property type="term" value="P:antibiotic biosynthetic process"/>
    <property type="evidence" value="ECO:0007669"/>
    <property type="project" value="UniProtKB-ARBA"/>
</dbReference>
<protein>
    <recommendedName>
        <fullName evidence="2">AB hydrolase-1 domain-containing protein</fullName>
    </recommendedName>
</protein>
<feature type="region of interest" description="Disordered" evidence="1">
    <location>
        <begin position="238"/>
        <end position="258"/>
    </location>
</feature>
<dbReference type="GO" id="GO:0072330">
    <property type="term" value="P:monocarboxylic acid biosynthetic process"/>
    <property type="evidence" value="ECO:0007669"/>
    <property type="project" value="UniProtKB-ARBA"/>
</dbReference>
<feature type="compositionally biased region" description="Basic and acidic residues" evidence="1">
    <location>
        <begin position="238"/>
        <end position="253"/>
    </location>
</feature>
<accession>A0A9W9KLE8</accession>
<dbReference type="RefSeq" id="XP_056477834.1">
    <property type="nucleotide sequence ID" value="XM_056614862.1"/>
</dbReference>
<evidence type="ECO:0000313" key="3">
    <source>
        <dbReference type="EMBL" id="KAJ5109723.1"/>
    </source>
</evidence>
<dbReference type="Proteomes" id="UP001149074">
    <property type="component" value="Unassembled WGS sequence"/>
</dbReference>
<reference evidence="3" key="2">
    <citation type="journal article" date="2023" name="IMA Fungus">
        <title>Comparative genomic study of the Penicillium genus elucidates a diverse pangenome and 15 lateral gene transfer events.</title>
        <authorList>
            <person name="Petersen C."/>
            <person name="Sorensen T."/>
            <person name="Nielsen M.R."/>
            <person name="Sondergaard T.E."/>
            <person name="Sorensen J.L."/>
            <person name="Fitzpatrick D.A."/>
            <person name="Frisvad J.C."/>
            <person name="Nielsen K.L."/>
        </authorList>
    </citation>
    <scope>NUCLEOTIDE SEQUENCE</scope>
    <source>
        <strain evidence="3">IBT 30761</strain>
    </source>
</reference>
<dbReference type="InterPro" id="IPR029058">
    <property type="entry name" value="AB_hydrolase_fold"/>
</dbReference>
<dbReference type="Gene3D" id="3.40.50.1820">
    <property type="entry name" value="alpha/beta hydrolase"/>
    <property type="match status" value="1"/>
</dbReference>
<evidence type="ECO:0000313" key="4">
    <source>
        <dbReference type="Proteomes" id="UP001149074"/>
    </source>
</evidence>
<dbReference type="OrthoDB" id="94039at2759"/>
<gene>
    <name evidence="3" type="ORF">N7532_002368</name>
</gene>
<name>A0A9W9KLE8_9EURO</name>
<reference evidence="3" key="1">
    <citation type="submission" date="2022-11" db="EMBL/GenBank/DDBJ databases">
        <authorList>
            <person name="Petersen C."/>
        </authorList>
    </citation>
    <scope>NUCLEOTIDE SEQUENCE</scope>
    <source>
        <strain evidence="3">IBT 30761</strain>
    </source>
</reference>
<feature type="domain" description="AB hydrolase-1" evidence="2">
    <location>
        <begin position="84"/>
        <end position="337"/>
    </location>
</feature>
<sequence>MSSSVFRVKEHIINCHHTREYPAATKNGDTDIPRLAVKQYIPMDNANPQPGDVTIVAAHANGFPKIADVWNQGQSGILNEDILGNDPGWFDHSRDLLRLINEKQDEMPHPLIGIGHSMGGTQLAYLSLANPRLLRSLVLIDPVIQSTNAGIIPGVSSTSRRDVWPSMDKAVSSFRRSKLYRSWDPRVLQHWIEYGLRPMEPDTHAAPDNSRNNSPVTLATSKHQELFLYLRPTYRETPGERYTDYEPSTDRSQPESYPFYRPEPMQIFRRLPELRPSVLYIFGKDSYFATPELREPKIVRTGTGVGGSGGVAAGRVQEAVLDCGHMIPMEQIEECAKETANFVASEASRWENERRAFEEYQNARTMREQMTIDERWVDEVDPAKHQPKL</sequence>
<dbReference type="AlphaFoldDB" id="A0A9W9KLE8"/>
<dbReference type="GeneID" id="81353841"/>
<comment type="caution">
    <text evidence="3">The sequence shown here is derived from an EMBL/GenBank/DDBJ whole genome shotgun (WGS) entry which is preliminary data.</text>
</comment>
<proteinExistence type="predicted"/>
<dbReference type="InterPro" id="IPR000073">
    <property type="entry name" value="AB_hydrolase_1"/>
</dbReference>
<evidence type="ECO:0000256" key="1">
    <source>
        <dbReference type="SAM" id="MobiDB-lite"/>
    </source>
</evidence>
<dbReference type="SUPFAM" id="SSF53474">
    <property type="entry name" value="alpha/beta-Hydrolases"/>
    <property type="match status" value="1"/>
</dbReference>